<dbReference type="GeneID" id="93485665"/>
<dbReference type="PANTHER" id="PTHR43540">
    <property type="entry name" value="PEROXYUREIDOACRYLATE/UREIDOACRYLATE AMIDOHYDROLASE-RELATED"/>
    <property type="match status" value="1"/>
</dbReference>
<dbReference type="EMBL" id="JACHHI010000002">
    <property type="protein sequence ID" value="MBB6477354.1"/>
    <property type="molecule type" value="Genomic_DNA"/>
</dbReference>
<dbReference type="SUPFAM" id="SSF52499">
    <property type="entry name" value="Isochorismatase-like hydrolases"/>
    <property type="match status" value="1"/>
</dbReference>
<comment type="similarity">
    <text evidence="1">Belongs to the isochorismatase family.</text>
</comment>
<dbReference type="Proteomes" id="UP000591941">
    <property type="component" value="Unassembled WGS sequence"/>
</dbReference>
<accession>A0A841QXN3</accession>
<dbReference type="RefSeq" id="WP_159823176.1">
    <property type="nucleotide sequence ID" value="NZ_CABWNB010000003.1"/>
</dbReference>
<evidence type="ECO:0000256" key="1">
    <source>
        <dbReference type="ARBA" id="ARBA00006336"/>
    </source>
</evidence>
<dbReference type="CDD" id="cd00431">
    <property type="entry name" value="cysteine_hydrolases"/>
    <property type="match status" value="1"/>
</dbReference>
<keyword evidence="2" id="KW-0378">Hydrolase</keyword>
<evidence type="ECO:0000313" key="5">
    <source>
        <dbReference type="Proteomes" id="UP000591941"/>
    </source>
</evidence>
<dbReference type="OrthoDB" id="9796485at2"/>
<keyword evidence="5" id="KW-1185">Reference proteome</keyword>
<dbReference type="AlphaFoldDB" id="A0A841QXN3"/>
<gene>
    <name evidence="4" type="ORF">HNR45_000384</name>
</gene>
<feature type="domain" description="Isochorismatase-like" evidence="3">
    <location>
        <begin position="4"/>
        <end position="165"/>
    </location>
</feature>
<reference evidence="4 5" key="1">
    <citation type="submission" date="2020-08" db="EMBL/GenBank/DDBJ databases">
        <title>Genomic Encyclopedia of Type Strains, Phase IV (KMG-IV): sequencing the most valuable type-strain genomes for metagenomic binning, comparative biology and taxonomic classification.</title>
        <authorList>
            <person name="Goeker M."/>
        </authorList>
    </citation>
    <scope>NUCLEOTIDE SEQUENCE [LARGE SCALE GENOMIC DNA]</scope>
    <source>
        <strain evidence="4 5">DSM 21255</strain>
    </source>
</reference>
<name>A0A841QXN3_9FIRM</name>
<dbReference type="InterPro" id="IPR000868">
    <property type="entry name" value="Isochorismatase-like_dom"/>
</dbReference>
<comment type="caution">
    <text evidence="4">The sequence shown here is derived from an EMBL/GenBank/DDBJ whole genome shotgun (WGS) entry which is preliminary data.</text>
</comment>
<proteinExistence type="inferred from homology"/>
<dbReference type="Pfam" id="PF00857">
    <property type="entry name" value="Isochorismatase"/>
    <property type="match status" value="1"/>
</dbReference>
<evidence type="ECO:0000259" key="3">
    <source>
        <dbReference type="Pfam" id="PF00857"/>
    </source>
</evidence>
<evidence type="ECO:0000256" key="2">
    <source>
        <dbReference type="ARBA" id="ARBA00022801"/>
    </source>
</evidence>
<dbReference type="GO" id="GO:0016787">
    <property type="term" value="F:hydrolase activity"/>
    <property type="evidence" value="ECO:0007669"/>
    <property type="project" value="UniProtKB-KW"/>
</dbReference>
<organism evidence="4 5">
    <name type="scientific">Negativicoccus succinicivorans</name>
    <dbReference type="NCBI Taxonomy" id="620903"/>
    <lineage>
        <taxon>Bacteria</taxon>
        <taxon>Bacillati</taxon>
        <taxon>Bacillota</taxon>
        <taxon>Negativicutes</taxon>
        <taxon>Veillonellales</taxon>
        <taxon>Veillonellaceae</taxon>
        <taxon>Negativicoccus</taxon>
    </lineage>
</organism>
<sequence>MSKALIVIDMLEDFIAPDGKLTCGPAGQTIVPALQAEIAAARKEGTPVIYLCDNHREDDPEFEMFPPHCVAGTPGAEIIAELAPQADDIVLPKRRYSGFFGTSLDLCLRERGVTELTLSGVCTNICVFFTAADARNFGYEVRVPKHLVASFDAEAHAFALRQMESVLGCRVE</sequence>
<dbReference type="PANTHER" id="PTHR43540:SF10">
    <property type="entry name" value="ISOCHORISMATASE"/>
    <property type="match status" value="1"/>
</dbReference>
<evidence type="ECO:0000313" key="4">
    <source>
        <dbReference type="EMBL" id="MBB6477354.1"/>
    </source>
</evidence>
<dbReference type="InterPro" id="IPR050272">
    <property type="entry name" value="Isochorismatase-like_hydrls"/>
</dbReference>
<protein>
    <submittedName>
        <fullName evidence="4">Nicotinamidase-related amidase</fullName>
    </submittedName>
</protein>
<dbReference type="Gene3D" id="3.40.50.850">
    <property type="entry name" value="Isochorismatase-like"/>
    <property type="match status" value="1"/>
</dbReference>
<dbReference type="InterPro" id="IPR036380">
    <property type="entry name" value="Isochorismatase-like_sf"/>
</dbReference>